<feature type="compositionally biased region" description="Pro residues" evidence="1">
    <location>
        <begin position="424"/>
        <end position="434"/>
    </location>
</feature>
<evidence type="ECO:0000313" key="3">
    <source>
        <dbReference type="Proteomes" id="UP001558353"/>
    </source>
</evidence>
<dbReference type="EMBL" id="JAYWMA010000003">
    <property type="protein sequence ID" value="MEX3528289.1"/>
    <property type="molecule type" value="Genomic_DNA"/>
</dbReference>
<feature type="compositionally biased region" description="Basic and acidic residues" evidence="1">
    <location>
        <begin position="444"/>
        <end position="454"/>
    </location>
</feature>
<feature type="compositionally biased region" description="Low complexity" evidence="1">
    <location>
        <begin position="144"/>
        <end position="155"/>
    </location>
</feature>
<evidence type="ECO:0000313" key="2">
    <source>
        <dbReference type="EMBL" id="MEX3528289.1"/>
    </source>
</evidence>
<accession>A0ABV3USV2</accession>
<feature type="compositionally biased region" description="Basic and acidic residues" evidence="1">
    <location>
        <begin position="112"/>
        <end position="129"/>
    </location>
</feature>
<dbReference type="RefSeq" id="WP_368522187.1">
    <property type="nucleotide sequence ID" value="NZ_JAYWMA010000003.1"/>
</dbReference>
<feature type="region of interest" description="Disordered" evidence="1">
    <location>
        <begin position="30"/>
        <end position="186"/>
    </location>
</feature>
<proteinExistence type="predicted"/>
<protein>
    <recommendedName>
        <fullName evidence="4">Secreted or membrane protein</fullName>
    </recommendedName>
</protein>
<organism evidence="2 3">
    <name type="scientific">Corynebacterium xerosis</name>
    <dbReference type="NCBI Taxonomy" id="1725"/>
    <lineage>
        <taxon>Bacteria</taxon>
        <taxon>Bacillati</taxon>
        <taxon>Actinomycetota</taxon>
        <taxon>Actinomycetes</taxon>
        <taxon>Mycobacteriales</taxon>
        <taxon>Corynebacteriaceae</taxon>
        <taxon>Corynebacterium</taxon>
    </lineage>
</organism>
<name>A0ABV3USV2_9CORY</name>
<reference evidence="2 3" key="1">
    <citation type="journal article" date="2024" name="Fungal Genet. Biol.">
        <title>The porcine skin microbiome exhibits broad fungal antagonism.</title>
        <authorList>
            <person name="De La Cruz K.F."/>
            <person name="Townsend E.C."/>
            <person name="Alex Cheong J.Z."/>
            <person name="Salamzade R."/>
            <person name="Liu A."/>
            <person name="Sandstrom S."/>
            <person name="Davila E."/>
            <person name="Huang L."/>
            <person name="Xu K.H."/>
            <person name="Wu S.Y."/>
            <person name="Meudt J.J."/>
            <person name="Shanmuganayagam D."/>
            <person name="Gibson A.L.F."/>
            <person name="Kalan L.R."/>
        </authorList>
    </citation>
    <scope>NUCLEOTIDE SEQUENCE [LARGE SCALE GENOMIC DNA]</scope>
    <source>
        <strain evidence="2 3">LK2569</strain>
    </source>
</reference>
<dbReference type="CDD" id="cd21904">
    <property type="entry name" value="TtfA-like"/>
    <property type="match status" value="1"/>
</dbReference>
<feature type="compositionally biased region" description="Acidic residues" evidence="1">
    <location>
        <begin position="161"/>
        <end position="171"/>
    </location>
</feature>
<feature type="compositionally biased region" description="Low complexity" evidence="1">
    <location>
        <begin position="403"/>
        <end position="423"/>
    </location>
</feature>
<feature type="compositionally biased region" description="Acidic residues" evidence="1">
    <location>
        <begin position="75"/>
        <end position="97"/>
    </location>
</feature>
<dbReference type="Proteomes" id="UP001558353">
    <property type="component" value="Unassembled WGS sequence"/>
</dbReference>
<feature type="compositionally biased region" description="Acidic residues" evidence="1">
    <location>
        <begin position="498"/>
        <end position="518"/>
    </location>
</feature>
<keyword evidence="3" id="KW-1185">Reference proteome</keyword>
<gene>
    <name evidence="2" type="ORF">VVR64_04290</name>
</gene>
<evidence type="ECO:0008006" key="4">
    <source>
        <dbReference type="Google" id="ProtNLM"/>
    </source>
</evidence>
<sequence>MTYLFIFLGIALLGAGAALFVLDSRRRARASSSLDDAHVAPGTAPETEEARGSDVADLGESESEAAREPAVEPGPEPEPEDDREPVIDVDAEPETEPEPAREPEPGPAPAHEPQRDPASDPELSREARTLVEAGAVDTDESAEVSESADVAASADPTDPIDPADEPLELEPEPAPVRRHRPSLASRFPTREDLRNVGPLAGMAARRARRAWALGRNADFRKIDAEVASWWDRVPAGDARDVVSGFAHGREMHLCDVGGVTLLALRRAIPSDEILEFSRDGRTDLPEVGVEDGITVSATDPEIIHRIFDERAHRALRDLPDVIDAAWAEGEWVIGAFADGSGPDDWDDALAPLAAFADIARRLPPSPGSIGELDAAHRDPTRPAAGDGEVAAPGHLRPLASGSPVATAPAAATAVAEPADEAPTWRPPTAPPVPVDMPTRSVGKRMGDGEFRDIGESASGLPALGEDPEHSRATVTGGRIIRPDTGPAGIFGDGAPEPDTTEASDSTDTDTDEDKDQQQ</sequence>
<comment type="caution">
    <text evidence="2">The sequence shown here is derived from an EMBL/GenBank/DDBJ whole genome shotgun (WGS) entry which is preliminary data.</text>
</comment>
<dbReference type="InterPro" id="IPR049726">
    <property type="entry name" value="TtfA-like_core"/>
</dbReference>
<feature type="region of interest" description="Disordered" evidence="1">
    <location>
        <begin position="366"/>
        <end position="518"/>
    </location>
</feature>
<evidence type="ECO:0000256" key="1">
    <source>
        <dbReference type="SAM" id="MobiDB-lite"/>
    </source>
</evidence>